<evidence type="ECO:0000259" key="4">
    <source>
        <dbReference type="SMART" id="SM00806"/>
    </source>
</evidence>
<dbReference type="InterPro" id="IPR005613">
    <property type="entry name" value="AIP3_C"/>
</dbReference>
<keyword evidence="6" id="KW-1185">Reference proteome</keyword>
<dbReference type="Proteomes" id="UP000009131">
    <property type="component" value="Unassembled WGS sequence"/>
</dbReference>
<comment type="caution">
    <text evidence="5">The sequence shown here is derived from an EMBL/GenBank/DDBJ whole genome shotgun (WGS) entry which is preliminary data.</text>
</comment>
<dbReference type="InterPro" id="IPR056279">
    <property type="entry name" value="Aip3p_Bud6_N"/>
</dbReference>
<dbReference type="GO" id="GO:0051286">
    <property type="term" value="C:cell tip"/>
    <property type="evidence" value="ECO:0007669"/>
    <property type="project" value="TreeGrafter"/>
</dbReference>
<dbReference type="SMART" id="SM00806">
    <property type="entry name" value="AIP3"/>
    <property type="match status" value="1"/>
</dbReference>
<dbReference type="InterPro" id="IPR051825">
    <property type="entry name" value="SRCIN1"/>
</dbReference>
<dbReference type="PANTHER" id="PTHR22741:SF10">
    <property type="entry name" value="COILED-COIL DOMAIN-CONTAINING PROTEIN CG32809"/>
    <property type="match status" value="1"/>
</dbReference>
<feature type="compositionally biased region" description="Low complexity" evidence="3">
    <location>
        <begin position="351"/>
        <end position="366"/>
    </location>
</feature>
<feature type="region of interest" description="Disordered" evidence="3">
    <location>
        <begin position="210"/>
        <end position="262"/>
    </location>
</feature>
<feature type="region of interest" description="Disordered" evidence="3">
    <location>
        <begin position="702"/>
        <end position="772"/>
    </location>
</feature>
<reference evidence="5 6" key="2">
    <citation type="journal article" date="2012" name="Open Biol.">
        <title>Characteristics of nucleosomes and linker DNA regions on the genome of the basidiomycete Mixia osmundae revealed by mono- and dinucleosome mapping.</title>
        <authorList>
            <person name="Nishida H."/>
            <person name="Kondo S."/>
            <person name="Matsumoto T."/>
            <person name="Suzuki Y."/>
            <person name="Yoshikawa H."/>
            <person name="Taylor T.D."/>
            <person name="Sugiyama J."/>
        </authorList>
    </citation>
    <scope>NUCLEOTIDE SEQUENCE [LARGE SCALE GENOMIC DNA]</scope>
    <source>
        <strain evidence="6">CBS 9802 / IAM 14324 / JCM 22182 / KY 12970</strain>
    </source>
</reference>
<dbReference type="Pfam" id="PF23153">
    <property type="entry name" value="Aip3p_Bud6_N"/>
    <property type="match status" value="1"/>
</dbReference>
<dbReference type="GO" id="GO:0005519">
    <property type="term" value="F:cytoskeletal regulatory protein binding"/>
    <property type="evidence" value="ECO:0007669"/>
    <property type="project" value="InterPro"/>
</dbReference>
<evidence type="ECO:0000256" key="1">
    <source>
        <dbReference type="ARBA" id="ARBA00023054"/>
    </source>
</evidence>
<evidence type="ECO:0000256" key="3">
    <source>
        <dbReference type="SAM" id="MobiDB-lite"/>
    </source>
</evidence>
<evidence type="ECO:0000313" key="6">
    <source>
        <dbReference type="Proteomes" id="UP000009131"/>
    </source>
</evidence>
<keyword evidence="1 2" id="KW-0175">Coiled coil</keyword>
<sequence>MSDDTRLPPVRTRSISTEAGASREARALRDDVASSSFAPAGSSRPRQPTGTSSSTASRSTASQQRQHHHRGSTSSVGSLNSLASQSSSTRASSSTHIDSSVTKLLVATKQLLESLTRWSRGEVDEGRVSDIYVQLGNDFNAACAAFSRQGINMTDLLSVPDDLRVCLETALSEDASPATLEVYLPKIREIIIGLLQGLKGKQSVYRSLTDEATRRRTASAGSAQRPPIDVNRDVPPPPRQAQEATNGLPPIREDGSRPPAGIESVLPRRASVVPDALASGSQLSQLASPPARQTSWSSTPTRGPDTPPRRQTSISRASAGNSLTQRVLASELPTPERRASRSSYQSPQLPPIVTSSLPLSPTSAPVFDVPASNSEMERPPRAQSRTPETSCFSPVDSVRSNSPPGAALPPLPPPETAAQNASLEALKGNALGRRASKRFSAYTMNRMTGSAQSATLPPLTGPNSLATLVSRSPNAPLVSGAPLPAEQSSPSAGRELASARRKLKQDRPTFSPNRSFTGASATLDDISESPSASPRNSTTSPRGEQVQPESSSPVDATRATQASPAEPEPPDDITQASETVEVSAQPKTIYLQLGRDVKKAQLESAPTLASLRVLFIDRFQYNPGLGDFPSIYLRDPEIGVQYELEDLSDIKDKSVLSLNIEPLDQVRQQIDSGLASLASEIKELKASLAISTARNRASSILPIPNGIEGTPPSSPRVGDRLSQAMAQRVSSQSRSRLAEDASIDATPRPKTMPELSTPLLTVTSGNPASNKKISSAQLRTQLDEIQTVRRDVSVLRQVYADFANDMRTSLGSLRGQTSHFKQLATTQMSGTRKLIDTGKTKLEERTQTLLRKVDDLQDTIEDLRNDVITRKIKPRPQTLKEVRVAIQETKSELGAIGDYVTSVKPMWKKTWETELQNIVDEQQLLNHQEELLQDLKEDHVNLLAVFEQIEKYLSLRKTTGGSRTQRDFQPPAPESGHEGLTTVMSEVRQIAPDPLKRLKAIEQAEKAREKGLSNKQDELASQLGEFVEGKKLKKTGGTEEADRLRQVRDEATLKAMLKT</sequence>
<feature type="compositionally biased region" description="Polar residues" evidence="3">
    <location>
        <begin position="313"/>
        <end position="327"/>
    </location>
</feature>
<dbReference type="GO" id="GO:0005737">
    <property type="term" value="C:cytoplasm"/>
    <property type="evidence" value="ECO:0007669"/>
    <property type="project" value="TreeGrafter"/>
</dbReference>
<feature type="compositionally biased region" description="Polar residues" evidence="3">
    <location>
        <begin position="758"/>
        <end position="772"/>
    </location>
</feature>
<dbReference type="STRING" id="764103.G7DTR2"/>
<evidence type="ECO:0000256" key="2">
    <source>
        <dbReference type="SAM" id="Coils"/>
    </source>
</evidence>
<dbReference type="GO" id="GO:0030010">
    <property type="term" value="P:establishment of cell polarity"/>
    <property type="evidence" value="ECO:0007669"/>
    <property type="project" value="TreeGrafter"/>
</dbReference>
<dbReference type="OrthoDB" id="783096at2759"/>
<dbReference type="EMBL" id="BABT02000026">
    <property type="protein sequence ID" value="GAA93972.1"/>
    <property type="molecule type" value="Genomic_DNA"/>
</dbReference>
<dbReference type="Pfam" id="PF03915">
    <property type="entry name" value="AIP3"/>
    <property type="match status" value="1"/>
</dbReference>
<feature type="compositionally biased region" description="Basic and acidic residues" evidence="3">
    <location>
        <begin position="21"/>
        <end position="32"/>
    </location>
</feature>
<dbReference type="Gene3D" id="1.20.58.1540">
    <property type="entry name" value="Actin interacting protein 3, C-terminal domain"/>
    <property type="match status" value="1"/>
</dbReference>
<name>G7DTR2_MIXOS</name>
<feature type="compositionally biased region" description="Pro residues" evidence="3">
    <location>
        <begin position="406"/>
        <end position="415"/>
    </location>
</feature>
<feature type="region of interest" description="Disordered" evidence="3">
    <location>
        <begin position="449"/>
        <end position="581"/>
    </location>
</feature>
<feature type="coiled-coil region" evidence="2">
    <location>
        <begin position="918"/>
        <end position="945"/>
    </location>
</feature>
<feature type="compositionally biased region" description="Low complexity" evidence="3">
    <location>
        <begin position="72"/>
        <end position="94"/>
    </location>
</feature>
<dbReference type="HOGENOM" id="CLU_005287_0_0_1"/>
<feature type="compositionally biased region" description="Low complexity" evidence="3">
    <location>
        <begin position="51"/>
        <end position="64"/>
    </location>
</feature>
<dbReference type="InParanoid" id="G7DTR2"/>
<feature type="compositionally biased region" description="Polar residues" evidence="3">
    <location>
        <begin position="383"/>
        <end position="402"/>
    </location>
</feature>
<gene>
    <name evidence="5" type="primary">Mo00619</name>
    <name evidence="5" type="ORF">E5Q_00619</name>
</gene>
<feature type="region of interest" description="Disordered" evidence="3">
    <location>
        <begin position="280"/>
        <end position="419"/>
    </location>
</feature>
<feature type="coiled-coil region" evidence="2">
    <location>
        <begin position="839"/>
        <end position="866"/>
    </location>
</feature>
<feature type="compositionally biased region" description="Polar residues" evidence="3">
    <location>
        <begin position="449"/>
        <end position="473"/>
    </location>
</feature>
<organism evidence="5 6">
    <name type="scientific">Mixia osmundae (strain CBS 9802 / IAM 14324 / JCM 22182 / KY 12970)</name>
    <dbReference type="NCBI Taxonomy" id="764103"/>
    <lineage>
        <taxon>Eukaryota</taxon>
        <taxon>Fungi</taxon>
        <taxon>Dikarya</taxon>
        <taxon>Basidiomycota</taxon>
        <taxon>Pucciniomycotina</taxon>
        <taxon>Mixiomycetes</taxon>
        <taxon>Mixiales</taxon>
        <taxon>Mixiaceae</taxon>
        <taxon>Mixia</taxon>
    </lineage>
</organism>
<reference evidence="5 6" key="1">
    <citation type="journal article" date="2011" name="J. Gen. Appl. Microbiol.">
        <title>Draft genome sequencing of the enigmatic basidiomycete Mixia osmundae.</title>
        <authorList>
            <person name="Nishida H."/>
            <person name="Nagatsuka Y."/>
            <person name="Sugiyama J."/>
        </authorList>
    </citation>
    <scope>NUCLEOTIDE SEQUENCE [LARGE SCALE GENOMIC DNA]</scope>
    <source>
        <strain evidence="6">CBS 9802 / IAM 14324 / JCM 22182 / KY 12970</strain>
    </source>
</reference>
<dbReference type="eggNOG" id="ENOG502QS95">
    <property type="taxonomic scope" value="Eukaryota"/>
</dbReference>
<dbReference type="PANTHER" id="PTHR22741">
    <property type="entry name" value="P140CAP/SNIP-RELATED"/>
    <property type="match status" value="1"/>
</dbReference>
<feature type="compositionally biased region" description="Polar residues" evidence="3">
    <location>
        <begin position="528"/>
        <end position="563"/>
    </location>
</feature>
<feature type="compositionally biased region" description="Polar residues" evidence="3">
    <location>
        <begin position="508"/>
        <end position="520"/>
    </location>
</feature>
<feature type="compositionally biased region" description="Polar residues" evidence="3">
    <location>
        <begin position="724"/>
        <end position="735"/>
    </location>
</feature>
<dbReference type="AlphaFoldDB" id="G7DTR2"/>
<proteinExistence type="predicted"/>
<feature type="region of interest" description="Disordered" evidence="3">
    <location>
        <begin position="1"/>
        <end position="94"/>
    </location>
</feature>
<accession>G7DTR2</accession>
<feature type="compositionally biased region" description="Low complexity" evidence="3">
    <location>
        <begin position="299"/>
        <end position="312"/>
    </location>
</feature>
<dbReference type="InterPro" id="IPR022782">
    <property type="entry name" value="AIP3-like_C"/>
</dbReference>
<dbReference type="FunCoup" id="G7DTR2">
    <property type="interactions" value="39"/>
</dbReference>
<evidence type="ECO:0000313" key="5">
    <source>
        <dbReference type="EMBL" id="GAA93972.1"/>
    </source>
</evidence>
<feature type="domain" description="Actin interacting protein 3 C-terminal" evidence="4">
    <location>
        <begin position="590"/>
        <end position="1050"/>
    </location>
</feature>
<protein>
    <recommendedName>
        <fullName evidence="4">Actin interacting protein 3 C-terminal domain-containing protein</fullName>
    </recommendedName>
</protein>